<name>A0A382N9S6_9ZZZZ</name>
<feature type="non-terminal residue" evidence="1">
    <location>
        <position position="290"/>
    </location>
</feature>
<dbReference type="GO" id="GO:0006310">
    <property type="term" value="P:DNA recombination"/>
    <property type="evidence" value="ECO:0007669"/>
    <property type="project" value="InterPro"/>
</dbReference>
<dbReference type="AlphaFoldDB" id="A0A382N9S6"/>
<dbReference type="GO" id="GO:0003677">
    <property type="term" value="F:DNA binding"/>
    <property type="evidence" value="ECO:0007669"/>
    <property type="project" value="InterPro"/>
</dbReference>
<evidence type="ECO:0008006" key="2">
    <source>
        <dbReference type="Google" id="ProtNLM"/>
    </source>
</evidence>
<dbReference type="GO" id="GO:0015074">
    <property type="term" value="P:DNA integration"/>
    <property type="evidence" value="ECO:0007669"/>
    <property type="project" value="InterPro"/>
</dbReference>
<dbReference type="Gene3D" id="1.10.443.10">
    <property type="entry name" value="Intergrase catalytic core"/>
    <property type="match status" value="1"/>
</dbReference>
<dbReference type="InterPro" id="IPR013762">
    <property type="entry name" value="Integrase-like_cat_sf"/>
</dbReference>
<protein>
    <recommendedName>
        <fullName evidence="2">Tyr recombinase domain-containing protein</fullName>
    </recommendedName>
</protein>
<dbReference type="EMBL" id="UINC01098513">
    <property type="protein sequence ID" value="SVC57085.1"/>
    <property type="molecule type" value="Genomic_DNA"/>
</dbReference>
<gene>
    <name evidence="1" type="ORF">METZ01_LOCUS309939</name>
</gene>
<organism evidence="1">
    <name type="scientific">marine metagenome</name>
    <dbReference type="NCBI Taxonomy" id="408172"/>
    <lineage>
        <taxon>unclassified sequences</taxon>
        <taxon>metagenomes</taxon>
        <taxon>ecological metagenomes</taxon>
    </lineage>
</organism>
<sequence>MGLKKITSDDLENTILNPLENYLSSFKSEYTKERYTRILKGYMMNTLSDLIDGETFEEKVVSLVNKARKDPQWVLSIMVTISKKLRTRTKKDPADKEYLNPNSIRNDFKPFKKLFEMNDVPMAWKRVYAMIPEQIPTSVTGSRPYTRAEISHMLKFTSNSMDRSIILVASSSGIRAGAFDCTWKDITPIYKVDDELLLEITESQQEKAEPVCAIITIKEKSYPEIPAFITPEAYQALMDWKKEYAIQLRREPKDDEPVFKKEGWIGIRKAPRSTITQRVVRCLRRAGMAN</sequence>
<reference evidence="1" key="1">
    <citation type="submission" date="2018-05" db="EMBL/GenBank/DDBJ databases">
        <authorList>
            <person name="Lanie J.A."/>
            <person name="Ng W.-L."/>
            <person name="Kazmierczak K.M."/>
            <person name="Andrzejewski T.M."/>
            <person name="Davidsen T.M."/>
            <person name="Wayne K.J."/>
            <person name="Tettelin H."/>
            <person name="Glass J.I."/>
            <person name="Rusch D."/>
            <person name="Podicherti R."/>
            <person name="Tsui H.-C.T."/>
            <person name="Winkler M.E."/>
        </authorList>
    </citation>
    <scope>NUCLEOTIDE SEQUENCE</scope>
</reference>
<evidence type="ECO:0000313" key="1">
    <source>
        <dbReference type="EMBL" id="SVC57085.1"/>
    </source>
</evidence>
<proteinExistence type="predicted"/>
<accession>A0A382N9S6</accession>